<dbReference type="PROSITE" id="PS51387">
    <property type="entry name" value="FAD_PCMH"/>
    <property type="match status" value="1"/>
</dbReference>
<comment type="pathway">
    <text evidence="1">Cofactor biosynthesis; L-ascorbate biosynthesis.</text>
</comment>
<dbReference type="InterPro" id="IPR010031">
    <property type="entry name" value="FAD_lactone_oxidase-like"/>
</dbReference>
<dbReference type="InterPro" id="IPR016167">
    <property type="entry name" value="FAD-bd_PCMH_sub1"/>
</dbReference>
<proteinExistence type="inferred from homology"/>
<dbReference type="EMBL" id="VSFG01000007">
    <property type="protein sequence ID" value="TYB43043.1"/>
    <property type="molecule type" value="Genomic_DNA"/>
</dbReference>
<dbReference type="GO" id="GO:0016020">
    <property type="term" value="C:membrane"/>
    <property type="evidence" value="ECO:0007669"/>
    <property type="project" value="InterPro"/>
</dbReference>
<evidence type="ECO:0000313" key="7">
    <source>
        <dbReference type="EMBL" id="TYB43043.1"/>
    </source>
</evidence>
<dbReference type="GO" id="GO:0080049">
    <property type="term" value="F:L-gulono-1,4-lactone dehydrogenase activity"/>
    <property type="evidence" value="ECO:0007669"/>
    <property type="project" value="TreeGrafter"/>
</dbReference>
<name>A0A5D0NFC9_9ACTN</name>
<feature type="compositionally biased region" description="Low complexity" evidence="5">
    <location>
        <begin position="12"/>
        <end position="25"/>
    </location>
</feature>
<dbReference type="PANTHER" id="PTHR43762:SF1">
    <property type="entry name" value="D-ARABINONO-1,4-LACTONE OXIDASE"/>
    <property type="match status" value="1"/>
</dbReference>
<evidence type="ECO:0000256" key="5">
    <source>
        <dbReference type="SAM" id="MobiDB-lite"/>
    </source>
</evidence>
<evidence type="ECO:0000256" key="3">
    <source>
        <dbReference type="ARBA" id="ARBA00022644"/>
    </source>
</evidence>
<dbReference type="RefSeq" id="WP_067893055.1">
    <property type="nucleotide sequence ID" value="NZ_VSFG01000007.1"/>
</dbReference>
<evidence type="ECO:0000259" key="6">
    <source>
        <dbReference type="PROSITE" id="PS51387"/>
    </source>
</evidence>
<dbReference type="InterPro" id="IPR006093">
    <property type="entry name" value="Oxy_OxRdtase_FAD_BS"/>
</dbReference>
<accession>A0A5D0NFC9</accession>
<dbReference type="InterPro" id="IPR016171">
    <property type="entry name" value="Vanillyl_alc_oxidase_C-sub2"/>
</dbReference>
<dbReference type="Gene3D" id="3.30.70.2520">
    <property type="match status" value="1"/>
</dbReference>
<dbReference type="UniPathway" id="UPA00132"/>
<evidence type="ECO:0000256" key="2">
    <source>
        <dbReference type="ARBA" id="ARBA00005466"/>
    </source>
</evidence>
<dbReference type="PIRSF" id="PIRSF000136">
    <property type="entry name" value="LGO_GLO"/>
    <property type="match status" value="1"/>
</dbReference>
<dbReference type="Gene3D" id="1.10.45.10">
    <property type="entry name" value="Vanillyl-alcohol Oxidase, Chain A, domain 4"/>
    <property type="match status" value="1"/>
</dbReference>
<comment type="caution">
    <text evidence="7">The sequence shown here is derived from an EMBL/GenBank/DDBJ whole genome shotgun (WGS) entry which is preliminary data.</text>
</comment>
<dbReference type="InterPro" id="IPR006094">
    <property type="entry name" value="Oxid_FAD_bind_N"/>
</dbReference>
<feature type="region of interest" description="Disordered" evidence="5">
    <location>
        <begin position="1"/>
        <end position="27"/>
    </location>
</feature>
<dbReference type="Gene3D" id="3.30.43.10">
    <property type="entry name" value="Uridine Diphospho-n-acetylenolpyruvylglucosamine Reductase, domain 2"/>
    <property type="match status" value="1"/>
</dbReference>
<keyword evidence="3" id="KW-0060">Ascorbate biosynthesis</keyword>
<dbReference type="NCBIfam" id="TIGR01679">
    <property type="entry name" value="bact_FAD_ox"/>
    <property type="match status" value="1"/>
</dbReference>
<dbReference type="GO" id="GO:0003885">
    <property type="term" value="F:D-arabinono-1,4-lactone oxidase activity"/>
    <property type="evidence" value="ECO:0007669"/>
    <property type="project" value="InterPro"/>
</dbReference>
<sequence length="440" mass="48803">MSPVKSPVNGRAWQNWAGNQQAAPQRVVTPRTGAEVADAVRAAAEDGLTVRMTGTGHSFTGAAVAEGVLLRPDALTAVRSVDTATGLVTVEAGLPLHALNRVLDEHGLALANMGDIQEQTVAGALQTATHGTGRDSAGLASQVAALELVLADGGAVTCSREERPDLFDAARAGLGALGVVTAITWQTVPAFLLRAQEQPMKWDEVLARIDEFDAANEHFEFYWFPHTEGCLTKRNNRVEGPAEPLSRVKYWMDDQFLSNTVFGVVNRLTHRVPSATTFVNGVSAKALGARTYSDTSYKVFTSPRTVRFKEQEFAIPREDLVPALRELRSLFARKDWRISFPIEVRLLPQEDAWLSMAHGRRSAFIAVHVYHRDPHEDYFKGVEDLMTSLNGRPHWGKLHTRDAAYLEKVYPRFRDFRALRDELDPERRFANPYTNQVFGE</sequence>
<organism evidence="7 8">
    <name type="scientific">Actinomadura chibensis</name>
    <dbReference type="NCBI Taxonomy" id="392828"/>
    <lineage>
        <taxon>Bacteria</taxon>
        <taxon>Bacillati</taxon>
        <taxon>Actinomycetota</taxon>
        <taxon>Actinomycetes</taxon>
        <taxon>Streptosporangiales</taxon>
        <taxon>Thermomonosporaceae</taxon>
        <taxon>Actinomadura</taxon>
    </lineage>
</organism>
<dbReference type="STRING" id="1220554.GCA_001552135_03855"/>
<dbReference type="PROSITE" id="PS00862">
    <property type="entry name" value="OX2_COVAL_FAD"/>
    <property type="match status" value="1"/>
</dbReference>
<dbReference type="PANTHER" id="PTHR43762">
    <property type="entry name" value="L-GULONOLACTONE OXIDASE"/>
    <property type="match status" value="1"/>
</dbReference>
<evidence type="ECO:0000256" key="1">
    <source>
        <dbReference type="ARBA" id="ARBA00005147"/>
    </source>
</evidence>
<protein>
    <submittedName>
        <fullName evidence="7">FAD-binding protein</fullName>
    </submittedName>
</protein>
<dbReference type="GO" id="GO:0019853">
    <property type="term" value="P:L-ascorbic acid biosynthetic process"/>
    <property type="evidence" value="ECO:0007669"/>
    <property type="project" value="UniProtKB-UniPathway"/>
</dbReference>
<dbReference type="Proteomes" id="UP000323380">
    <property type="component" value="Unassembled WGS sequence"/>
</dbReference>
<evidence type="ECO:0000313" key="8">
    <source>
        <dbReference type="Proteomes" id="UP000323380"/>
    </source>
</evidence>
<gene>
    <name evidence="7" type="ORF">FXF69_30355</name>
</gene>
<dbReference type="InterPro" id="IPR007173">
    <property type="entry name" value="ALO_C"/>
</dbReference>
<dbReference type="Gene3D" id="3.30.465.10">
    <property type="match status" value="1"/>
</dbReference>
<dbReference type="SUPFAM" id="SSF56176">
    <property type="entry name" value="FAD-binding/transporter-associated domain-like"/>
    <property type="match status" value="1"/>
</dbReference>
<dbReference type="InterPro" id="IPR016169">
    <property type="entry name" value="FAD-bd_PCMH_sub2"/>
</dbReference>
<feature type="domain" description="FAD-binding PCMH-type" evidence="6">
    <location>
        <begin position="20"/>
        <end position="190"/>
    </location>
</feature>
<dbReference type="GO" id="GO:0071949">
    <property type="term" value="F:FAD binding"/>
    <property type="evidence" value="ECO:0007669"/>
    <property type="project" value="InterPro"/>
</dbReference>
<comment type="similarity">
    <text evidence="2">Belongs to the oxygen-dependent FAD-linked oxidoreductase family.</text>
</comment>
<dbReference type="Pfam" id="PF01565">
    <property type="entry name" value="FAD_binding_4"/>
    <property type="match status" value="1"/>
</dbReference>
<dbReference type="InterPro" id="IPR036318">
    <property type="entry name" value="FAD-bd_PCMH-like_sf"/>
</dbReference>
<dbReference type="Pfam" id="PF04030">
    <property type="entry name" value="ALO"/>
    <property type="match status" value="1"/>
</dbReference>
<reference evidence="7 8" key="1">
    <citation type="submission" date="2019-08" db="EMBL/GenBank/DDBJ databases">
        <title>Actinomadura sp. nov. CYP1-5 isolated from mountain soil.</title>
        <authorList>
            <person name="Songsumanus A."/>
            <person name="Kuncharoen N."/>
            <person name="Kudo T."/>
            <person name="Yuki M."/>
            <person name="Igarashi Y."/>
            <person name="Tanasupawat S."/>
        </authorList>
    </citation>
    <scope>NUCLEOTIDE SEQUENCE [LARGE SCALE GENOMIC DNA]</scope>
    <source>
        <strain evidence="7 8">JCM 14158</strain>
    </source>
</reference>
<keyword evidence="8" id="KW-1185">Reference proteome</keyword>
<keyword evidence="4" id="KW-0560">Oxidoreductase</keyword>
<dbReference type="AlphaFoldDB" id="A0A5D0NFC9"/>
<evidence type="ECO:0000256" key="4">
    <source>
        <dbReference type="ARBA" id="ARBA00023002"/>
    </source>
</evidence>
<dbReference type="InterPro" id="IPR016166">
    <property type="entry name" value="FAD-bd_PCMH"/>
</dbReference>